<dbReference type="AlphaFoldDB" id="A0A453DEX8"/>
<reference evidence="1" key="4">
    <citation type="submission" date="2019-03" db="UniProtKB">
        <authorList>
            <consortium name="EnsemblPlants"/>
        </authorList>
    </citation>
    <scope>IDENTIFICATION</scope>
</reference>
<name>A0A453DEX8_AEGTS</name>
<organism evidence="1 2">
    <name type="scientific">Aegilops tauschii subsp. strangulata</name>
    <name type="common">Goatgrass</name>
    <dbReference type="NCBI Taxonomy" id="200361"/>
    <lineage>
        <taxon>Eukaryota</taxon>
        <taxon>Viridiplantae</taxon>
        <taxon>Streptophyta</taxon>
        <taxon>Embryophyta</taxon>
        <taxon>Tracheophyta</taxon>
        <taxon>Spermatophyta</taxon>
        <taxon>Magnoliopsida</taxon>
        <taxon>Liliopsida</taxon>
        <taxon>Poales</taxon>
        <taxon>Poaceae</taxon>
        <taxon>BOP clade</taxon>
        <taxon>Pooideae</taxon>
        <taxon>Triticodae</taxon>
        <taxon>Triticeae</taxon>
        <taxon>Triticinae</taxon>
        <taxon>Aegilops</taxon>
    </lineage>
</organism>
<reference evidence="1" key="5">
    <citation type="journal article" date="2021" name="G3 (Bethesda)">
        <title>Aegilops tauschii genome assembly Aet v5.0 features greater sequence contiguity and improved annotation.</title>
        <authorList>
            <person name="Wang L."/>
            <person name="Zhu T."/>
            <person name="Rodriguez J.C."/>
            <person name="Deal K.R."/>
            <person name="Dubcovsky J."/>
            <person name="McGuire P.E."/>
            <person name="Lux T."/>
            <person name="Spannagl M."/>
            <person name="Mayer K.F.X."/>
            <person name="Baldrich P."/>
            <person name="Meyers B.C."/>
            <person name="Huo N."/>
            <person name="Gu Y.Q."/>
            <person name="Zhou H."/>
            <person name="Devos K.M."/>
            <person name="Bennetzen J.L."/>
            <person name="Unver T."/>
            <person name="Budak H."/>
            <person name="Gulick P.J."/>
            <person name="Galiba G."/>
            <person name="Kalapos B."/>
            <person name="Nelson D.R."/>
            <person name="Li P."/>
            <person name="You F.M."/>
            <person name="Luo M.C."/>
            <person name="Dvorak J."/>
        </authorList>
    </citation>
    <scope>NUCLEOTIDE SEQUENCE [LARGE SCALE GENOMIC DNA]</scope>
    <source>
        <strain evidence="1">cv. AL8/78</strain>
    </source>
</reference>
<proteinExistence type="predicted"/>
<evidence type="ECO:0000313" key="2">
    <source>
        <dbReference type="Proteomes" id="UP000015105"/>
    </source>
</evidence>
<dbReference type="Gramene" id="AET2Gv21215800.3">
    <property type="protein sequence ID" value="AET2Gv21215800.3"/>
    <property type="gene ID" value="AET2Gv21215800"/>
</dbReference>
<reference evidence="2" key="1">
    <citation type="journal article" date="2014" name="Science">
        <title>Ancient hybridizations among the ancestral genomes of bread wheat.</title>
        <authorList>
            <consortium name="International Wheat Genome Sequencing Consortium,"/>
            <person name="Marcussen T."/>
            <person name="Sandve S.R."/>
            <person name="Heier L."/>
            <person name="Spannagl M."/>
            <person name="Pfeifer M."/>
            <person name="Jakobsen K.S."/>
            <person name="Wulff B.B."/>
            <person name="Steuernagel B."/>
            <person name="Mayer K.F."/>
            <person name="Olsen O.A."/>
        </authorList>
    </citation>
    <scope>NUCLEOTIDE SEQUENCE [LARGE SCALE GENOMIC DNA]</scope>
    <source>
        <strain evidence="2">cv. AL8/78</strain>
    </source>
</reference>
<reference evidence="2" key="2">
    <citation type="journal article" date="2017" name="Nat. Plants">
        <title>The Aegilops tauschii genome reveals multiple impacts of transposons.</title>
        <authorList>
            <person name="Zhao G."/>
            <person name="Zou C."/>
            <person name="Li K."/>
            <person name="Wang K."/>
            <person name="Li T."/>
            <person name="Gao L."/>
            <person name="Zhang X."/>
            <person name="Wang H."/>
            <person name="Yang Z."/>
            <person name="Liu X."/>
            <person name="Jiang W."/>
            <person name="Mao L."/>
            <person name="Kong X."/>
            <person name="Jiao Y."/>
            <person name="Jia J."/>
        </authorList>
    </citation>
    <scope>NUCLEOTIDE SEQUENCE [LARGE SCALE GENOMIC DNA]</scope>
    <source>
        <strain evidence="2">cv. AL8/78</strain>
    </source>
</reference>
<dbReference type="EnsemblPlants" id="AET2Gv21215800.3">
    <property type="protein sequence ID" value="AET2Gv21215800.3"/>
    <property type="gene ID" value="AET2Gv21215800"/>
</dbReference>
<sequence>MAVFRWMFHRGCFTRTVSADAEIPCGPICSFPTDDLAALVNCSIWNSDSGGVFAPRSHLLRLGAPVETMVKK</sequence>
<evidence type="ECO:0000313" key="1">
    <source>
        <dbReference type="EnsemblPlants" id="AET2Gv21215800.3"/>
    </source>
</evidence>
<keyword evidence="2" id="KW-1185">Reference proteome</keyword>
<accession>A0A453DEX8</accession>
<protein>
    <submittedName>
        <fullName evidence="1">Uncharacterized protein</fullName>
    </submittedName>
</protein>
<reference evidence="1" key="3">
    <citation type="journal article" date="2017" name="Nature">
        <title>Genome sequence of the progenitor of the wheat D genome Aegilops tauschii.</title>
        <authorList>
            <person name="Luo M.C."/>
            <person name="Gu Y.Q."/>
            <person name="Puiu D."/>
            <person name="Wang H."/>
            <person name="Twardziok S.O."/>
            <person name="Deal K.R."/>
            <person name="Huo N."/>
            <person name="Zhu T."/>
            <person name="Wang L."/>
            <person name="Wang Y."/>
            <person name="McGuire P.E."/>
            <person name="Liu S."/>
            <person name="Long H."/>
            <person name="Ramasamy R.K."/>
            <person name="Rodriguez J.C."/>
            <person name="Van S.L."/>
            <person name="Yuan L."/>
            <person name="Wang Z."/>
            <person name="Xia Z."/>
            <person name="Xiao L."/>
            <person name="Anderson O.D."/>
            <person name="Ouyang S."/>
            <person name="Liang Y."/>
            <person name="Zimin A.V."/>
            <person name="Pertea G."/>
            <person name="Qi P."/>
            <person name="Bennetzen J.L."/>
            <person name="Dai X."/>
            <person name="Dawson M.W."/>
            <person name="Muller H.G."/>
            <person name="Kugler K."/>
            <person name="Rivarola-Duarte L."/>
            <person name="Spannagl M."/>
            <person name="Mayer K.F.X."/>
            <person name="Lu F.H."/>
            <person name="Bevan M.W."/>
            <person name="Leroy P."/>
            <person name="Li P."/>
            <person name="You F.M."/>
            <person name="Sun Q."/>
            <person name="Liu Z."/>
            <person name="Lyons E."/>
            <person name="Wicker T."/>
            <person name="Salzberg S.L."/>
            <person name="Devos K.M."/>
            <person name="Dvorak J."/>
        </authorList>
    </citation>
    <scope>NUCLEOTIDE SEQUENCE [LARGE SCALE GENOMIC DNA]</scope>
    <source>
        <strain evidence="1">cv. AL8/78</strain>
    </source>
</reference>
<dbReference type="Proteomes" id="UP000015105">
    <property type="component" value="Chromosome 2D"/>
</dbReference>